<evidence type="ECO:0000313" key="2">
    <source>
        <dbReference type="Proteomes" id="UP000291822"/>
    </source>
</evidence>
<dbReference type="RefSeq" id="WP_131151401.1">
    <property type="nucleotide sequence ID" value="NZ_SJTG01000001.1"/>
</dbReference>
<gene>
    <name evidence="1" type="ORF">EZM97_00150</name>
</gene>
<accession>A0A4R0YWW1</accession>
<comment type="caution">
    <text evidence="1">The sequence shown here is derived from an EMBL/GenBank/DDBJ whole genome shotgun (WGS) entry which is preliminary data.</text>
</comment>
<evidence type="ECO:0000313" key="1">
    <source>
        <dbReference type="EMBL" id="TCI11819.1"/>
    </source>
</evidence>
<dbReference type="AlphaFoldDB" id="A0A4R0YWW1"/>
<protein>
    <submittedName>
        <fullName evidence="1">Uncharacterized protein</fullName>
    </submittedName>
</protein>
<organism evidence="1 2">
    <name type="scientific">Dyella soli</name>
    <dbReference type="NCBI Taxonomy" id="522319"/>
    <lineage>
        <taxon>Bacteria</taxon>
        <taxon>Pseudomonadati</taxon>
        <taxon>Pseudomonadota</taxon>
        <taxon>Gammaproteobacteria</taxon>
        <taxon>Lysobacterales</taxon>
        <taxon>Rhodanobacteraceae</taxon>
        <taxon>Dyella</taxon>
    </lineage>
</organism>
<proteinExistence type="predicted"/>
<name>A0A4R0YWW1_9GAMM</name>
<dbReference type="EMBL" id="SJTG01000001">
    <property type="protein sequence ID" value="TCI11819.1"/>
    <property type="molecule type" value="Genomic_DNA"/>
</dbReference>
<reference evidence="1 2" key="1">
    <citation type="submission" date="2019-02" db="EMBL/GenBank/DDBJ databases">
        <title>Dyella amyloliquefaciens sp. nov., isolated from forest soil.</title>
        <authorList>
            <person name="Gao Z.-H."/>
            <person name="Qiu L.-H."/>
        </authorList>
    </citation>
    <scope>NUCLEOTIDE SEQUENCE [LARGE SCALE GENOMIC DNA]</scope>
    <source>
        <strain evidence="1 2">KACC 12747</strain>
    </source>
</reference>
<dbReference type="Proteomes" id="UP000291822">
    <property type="component" value="Unassembled WGS sequence"/>
</dbReference>
<keyword evidence="2" id="KW-1185">Reference proteome</keyword>
<sequence>MDLVQTITENELGFIAGLDYGQDRDRHEAALRLVINQQGGQLKKAQQWFPYEVIELGAHHLQVGHEREFAICTLLVIRSVRSGFDKATDLAEKRAARDDDYRLLPANLRDAIDVEFSDAIRAGPKH</sequence>